<organism evidence="1 2">
    <name type="scientific">Cercospora berteroae</name>
    <dbReference type="NCBI Taxonomy" id="357750"/>
    <lineage>
        <taxon>Eukaryota</taxon>
        <taxon>Fungi</taxon>
        <taxon>Dikarya</taxon>
        <taxon>Ascomycota</taxon>
        <taxon>Pezizomycotina</taxon>
        <taxon>Dothideomycetes</taxon>
        <taxon>Dothideomycetidae</taxon>
        <taxon>Mycosphaerellales</taxon>
        <taxon>Mycosphaerellaceae</taxon>
        <taxon>Cercospora</taxon>
    </lineage>
</organism>
<keyword evidence="2" id="KW-1185">Reference proteome</keyword>
<dbReference type="InterPro" id="IPR038883">
    <property type="entry name" value="AN11006-like"/>
</dbReference>
<gene>
    <name evidence="1" type="ORF">CBER1_03750</name>
</gene>
<dbReference type="OrthoDB" id="3650371at2759"/>
<evidence type="ECO:0000313" key="2">
    <source>
        <dbReference type="Proteomes" id="UP000237631"/>
    </source>
</evidence>
<sequence length="291" mass="33353">MRRDSSKLPRQGLRFIRAVLEDTTVDFDLTLDICDNTPTVKKKSSVEAPEFIKLSHTFVKMASSTVGFLDLPPELRNRIYELVLVARSNGPTVLMPRLRPDLGEIQRGFMSPITFPHQYDRREWNTSDPTSFGLVPSLLATCKQIYQEALPVLYGNNPFLIAADTDEIKYTRREGALELPRAVQAMRIVELHGGKKQVIVKSLLLVLQNMLDLDTLRIDLLLRRNFTLPRTMANGLLPLVQKLHAERMGTDRKQVMDVIEFKGPASEWSRHRDIGFDQELQQIFRRELGLE</sequence>
<name>A0A2S6C7E0_9PEZI</name>
<comment type="caution">
    <text evidence="1">The sequence shown here is derived from an EMBL/GenBank/DDBJ whole genome shotgun (WGS) entry which is preliminary data.</text>
</comment>
<dbReference type="Proteomes" id="UP000237631">
    <property type="component" value="Unassembled WGS sequence"/>
</dbReference>
<dbReference type="AlphaFoldDB" id="A0A2S6C7E0"/>
<dbReference type="PANTHER" id="PTHR42085">
    <property type="entry name" value="F-BOX DOMAIN-CONTAINING PROTEIN"/>
    <property type="match status" value="1"/>
</dbReference>
<accession>A0A2S6C7E0</accession>
<reference evidence="2" key="1">
    <citation type="journal article" date="2017" name="bioRxiv">
        <title>Conservation of a gene cluster reveals novel cercosporin biosynthetic mechanisms and extends production to the genus Colletotrichum.</title>
        <authorList>
            <person name="de Jonge R."/>
            <person name="Ebert M.K."/>
            <person name="Huitt-Roehl C.R."/>
            <person name="Pal P."/>
            <person name="Suttle J.C."/>
            <person name="Spanner R.E."/>
            <person name="Neubauer J.D."/>
            <person name="Jurick W.M.II."/>
            <person name="Stott K.A."/>
            <person name="Secor G.A."/>
            <person name="Thomma B.P.H.J."/>
            <person name="Van de Peer Y."/>
            <person name="Townsend C.A."/>
            <person name="Bolton M.D."/>
        </authorList>
    </citation>
    <scope>NUCLEOTIDE SEQUENCE [LARGE SCALE GENOMIC DNA]</scope>
    <source>
        <strain evidence="2">CBS538.71</strain>
    </source>
</reference>
<proteinExistence type="predicted"/>
<evidence type="ECO:0000313" key="1">
    <source>
        <dbReference type="EMBL" id="PPJ55629.1"/>
    </source>
</evidence>
<dbReference type="EMBL" id="PNEN01000536">
    <property type="protein sequence ID" value="PPJ55629.1"/>
    <property type="molecule type" value="Genomic_DNA"/>
</dbReference>
<protein>
    <submittedName>
        <fullName evidence="1">Uncharacterized protein</fullName>
    </submittedName>
</protein>
<dbReference type="PANTHER" id="PTHR42085:SF1">
    <property type="entry name" value="F-BOX DOMAIN-CONTAINING PROTEIN"/>
    <property type="match status" value="1"/>
</dbReference>